<proteinExistence type="predicted"/>
<reference evidence="1" key="1">
    <citation type="submission" date="2020-12" db="EMBL/GenBank/DDBJ databases">
        <title>Metabolic potential, ecology and presence of endohyphal bacteria is reflected in genomic diversity of Mucoromycotina.</title>
        <authorList>
            <person name="Muszewska A."/>
            <person name="Okrasinska A."/>
            <person name="Steczkiewicz K."/>
            <person name="Drgas O."/>
            <person name="Orlowska M."/>
            <person name="Perlinska-Lenart U."/>
            <person name="Aleksandrzak-Piekarczyk T."/>
            <person name="Szatraj K."/>
            <person name="Zielenkiewicz U."/>
            <person name="Pilsyk S."/>
            <person name="Malc E."/>
            <person name="Mieczkowski P."/>
            <person name="Kruszewska J.S."/>
            <person name="Biernat P."/>
            <person name="Pawlowska J."/>
        </authorList>
    </citation>
    <scope>NUCLEOTIDE SEQUENCE</scope>
    <source>
        <strain evidence="1">CBS 226.32</strain>
    </source>
</reference>
<organism evidence="1 2">
    <name type="scientific">Mucor plumbeus</name>
    <dbReference type="NCBI Taxonomy" id="97098"/>
    <lineage>
        <taxon>Eukaryota</taxon>
        <taxon>Fungi</taxon>
        <taxon>Fungi incertae sedis</taxon>
        <taxon>Mucoromycota</taxon>
        <taxon>Mucoromycotina</taxon>
        <taxon>Mucoromycetes</taxon>
        <taxon>Mucorales</taxon>
        <taxon>Mucorineae</taxon>
        <taxon>Mucoraceae</taxon>
        <taxon>Mucor</taxon>
    </lineage>
</organism>
<comment type="caution">
    <text evidence="1">The sequence shown here is derived from an EMBL/GenBank/DDBJ whole genome shotgun (WGS) entry which is preliminary data.</text>
</comment>
<keyword evidence="2" id="KW-1185">Reference proteome</keyword>
<dbReference type="Proteomes" id="UP000650833">
    <property type="component" value="Unassembled WGS sequence"/>
</dbReference>
<dbReference type="EMBL" id="JAEPRC010000749">
    <property type="protein sequence ID" value="KAG2192172.1"/>
    <property type="molecule type" value="Genomic_DNA"/>
</dbReference>
<accession>A0A8H7US70</accession>
<protein>
    <submittedName>
        <fullName evidence="1">Uncharacterized protein</fullName>
    </submittedName>
</protein>
<name>A0A8H7US70_9FUNG</name>
<evidence type="ECO:0000313" key="2">
    <source>
        <dbReference type="Proteomes" id="UP000650833"/>
    </source>
</evidence>
<dbReference type="AlphaFoldDB" id="A0A8H7US70"/>
<gene>
    <name evidence="1" type="ORF">INT46_004326</name>
</gene>
<sequence length="113" mass="13584">MYSKLITTRKNTIEEVKIFNPSEKGELWECHFCDPSRTVYKLAVPPAHETERMFFVKRLIKEHVELHQKDLLSKMMSDKDYEFARTESIKRVRQWIHGTISVRKLYKDNPLQD</sequence>
<evidence type="ECO:0000313" key="1">
    <source>
        <dbReference type="EMBL" id="KAG2192172.1"/>
    </source>
</evidence>
<dbReference type="OrthoDB" id="2258987at2759"/>